<name>A0A917YQN0_9ACTN</name>
<gene>
    <name evidence="2" type="ORF">GCM10012289_03430</name>
</gene>
<accession>A0A917YQN0</accession>
<keyword evidence="1" id="KW-0732">Signal</keyword>
<dbReference type="EMBL" id="BMNH01000001">
    <property type="protein sequence ID" value="GGO61365.1"/>
    <property type="molecule type" value="Genomic_DNA"/>
</dbReference>
<evidence type="ECO:0000313" key="2">
    <source>
        <dbReference type="EMBL" id="GGO61365.1"/>
    </source>
</evidence>
<feature type="chain" id="PRO_5036849085" description="CHRD domain-containing protein" evidence="1">
    <location>
        <begin position="27"/>
        <end position="115"/>
    </location>
</feature>
<organism evidence="2 3">
    <name type="scientific">Nonomuraea cavernae</name>
    <dbReference type="NCBI Taxonomy" id="2045107"/>
    <lineage>
        <taxon>Bacteria</taxon>
        <taxon>Bacillati</taxon>
        <taxon>Actinomycetota</taxon>
        <taxon>Actinomycetes</taxon>
        <taxon>Streptosporangiales</taxon>
        <taxon>Streptosporangiaceae</taxon>
        <taxon>Nonomuraea</taxon>
    </lineage>
</organism>
<evidence type="ECO:0008006" key="4">
    <source>
        <dbReference type="Google" id="ProtNLM"/>
    </source>
</evidence>
<feature type="signal peptide" evidence="1">
    <location>
        <begin position="1"/>
        <end position="26"/>
    </location>
</feature>
<dbReference type="RefSeq" id="WP_189122129.1">
    <property type="nucleotide sequence ID" value="NZ_BMNH01000001.1"/>
</dbReference>
<comment type="caution">
    <text evidence="2">The sequence shown here is derived from an EMBL/GenBank/DDBJ whole genome shotgun (WGS) entry which is preliminary data.</text>
</comment>
<evidence type="ECO:0000256" key="1">
    <source>
        <dbReference type="SAM" id="SignalP"/>
    </source>
</evidence>
<protein>
    <recommendedName>
        <fullName evidence="4">CHRD domain-containing protein</fullName>
    </recommendedName>
</protein>
<evidence type="ECO:0000313" key="3">
    <source>
        <dbReference type="Proteomes" id="UP000646523"/>
    </source>
</evidence>
<proteinExistence type="predicted"/>
<dbReference type="AlphaFoldDB" id="A0A917YQN0"/>
<reference evidence="2" key="2">
    <citation type="submission" date="2020-09" db="EMBL/GenBank/DDBJ databases">
        <authorList>
            <person name="Sun Q."/>
            <person name="Zhou Y."/>
        </authorList>
    </citation>
    <scope>NUCLEOTIDE SEQUENCE</scope>
    <source>
        <strain evidence="2">CGMCC 4.7368</strain>
    </source>
</reference>
<sequence>MRTRLPAALLLLLSMFALVGGHSADAAGHGKAVSAPIGVWQNDFAFGGLIPDDGVPRMHAHTGGHAVAGAIAVLPVTSWHARDLRSVPAGLVGEVLPSQPGHRVAPARAPPSTTL</sequence>
<reference evidence="2" key="1">
    <citation type="journal article" date="2014" name="Int. J. Syst. Evol. Microbiol.">
        <title>Complete genome sequence of Corynebacterium casei LMG S-19264T (=DSM 44701T), isolated from a smear-ripened cheese.</title>
        <authorList>
            <consortium name="US DOE Joint Genome Institute (JGI-PGF)"/>
            <person name="Walter F."/>
            <person name="Albersmeier A."/>
            <person name="Kalinowski J."/>
            <person name="Ruckert C."/>
        </authorList>
    </citation>
    <scope>NUCLEOTIDE SEQUENCE</scope>
    <source>
        <strain evidence="2">CGMCC 4.7368</strain>
    </source>
</reference>
<keyword evidence="3" id="KW-1185">Reference proteome</keyword>
<dbReference type="Proteomes" id="UP000646523">
    <property type="component" value="Unassembled WGS sequence"/>
</dbReference>